<proteinExistence type="predicted"/>
<dbReference type="EMBL" id="LR796394">
    <property type="protein sequence ID" value="CAB4141640.1"/>
    <property type="molecule type" value="Genomic_DNA"/>
</dbReference>
<name>A0A6J5M8Z4_9CAUD</name>
<sequence length="79" mass="9170">MTPELQRYYEDRFDLLSQPGWADLMEDVDNMLASMNNVSSIPDEKALQFRKGEISILTWLKTLKKVSEDAYEDLNAKNV</sequence>
<reference evidence="1" key="1">
    <citation type="submission" date="2020-04" db="EMBL/GenBank/DDBJ databases">
        <authorList>
            <person name="Chiriac C."/>
            <person name="Salcher M."/>
            <person name="Ghai R."/>
            <person name="Kavagutti S V."/>
        </authorList>
    </citation>
    <scope>NUCLEOTIDE SEQUENCE</scope>
</reference>
<gene>
    <name evidence="1" type="ORF">UFOVP420_19</name>
</gene>
<accession>A0A6J5M8Z4</accession>
<evidence type="ECO:0000313" key="1">
    <source>
        <dbReference type="EMBL" id="CAB4141640.1"/>
    </source>
</evidence>
<organism evidence="1">
    <name type="scientific">uncultured Caudovirales phage</name>
    <dbReference type="NCBI Taxonomy" id="2100421"/>
    <lineage>
        <taxon>Viruses</taxon>
        <taxon>Duplodnaviria</taxon>
        <taxon>Heunggongvirae</taxon>
        <taxon>Uroviricota</taxon>
        <taxon>Caudoviricetes</taxon>
        <taxon>Peduoviridae</taxon>
        <taxon>Maltschvirus</taxon>
        <taxon>Maltschvirus maltsch</taxon>
    </lineage>
</organism>
<protein>
    <submittedName>
        <fullName evidence="1">Uncharacterized protein</fullName>
    </submittedName>
</protein>